<keyword evidence="3 7" id="KW-1134">Transmembrane beta strand</keyword>
<protein>
    <submittedName>
        <fullName evidence="9">SusC/RagA family TonB-linked outer membrane protein</fullName>
    </submittedName>
</protein>
<accession>A0A917ISJ4</accession>
<dbReference type="Pfam" id="PF07715">
    <property type="entry name" value="Plug"/>
    <property type="match status" value="1"/>
</dbReference>
<comment type="caution">
    <text evidence="9">The sequence shown here is derived from an EMBL/GenBank/DDBJ whole genome shotgun (WGS) entry which is preliminary data.</text>
</comment>
<comment type="similarity">
    <text evidence="7">Belongs to the TonB-dependent receptor family.</text>
</comment>
<evidence type="ECO:0000256" key="2">
    <source>
        <dbReference type="ARBA" id="ARBA00022448"/>
    </source>
</evidence>
<evidence type="ECO:0000256" key="1">
    <source>
        <dbReference type="ARBA" id="ARBA00004571"/>
    </source>
</evidence>
<keyword evidence="6 7" id="KW-0998">Cell outer membrane</keyword>
<proteinExistence type="inferred from homology"/>
<evidence type="ECO:0000256" key="4">
    <source>
        <dbReference type="ARBA" id="ARBA00022692"/>
    </source>
</evidence>
<evidence type="ECO:0000313" key="10">
    <source>
        <dbReference type="Proteomes" id="UP000627292"/>
    </source>
</evidence>
<dbReference type="InterPro" id="IPR037066">
    <property type="entry name" value="Plug_dom_sf"/>
</dbReference>
<keyword evidence="10" id="KW-1185">Reference proteome</keyword>
<evidence type="ECO:0000256" key="6">
    <source>
        <dbReference type="ARBA" id="ARBA00023237"/>
    </source>
</evidence>
<dbReference type="NCBIfam" id="TIGR04057">
    <property type="entry name" value="SusC_RagA_signa"/>
    <property type="match status" value="1"/>
</dbReference>
<dbReference type="FunFam" id="2.170.130.10:FF:000008">
    <property type="entry name" value="SusC/RagA family TonB-linked outer membrane protein"/>
    <property type="match status" value="1"/>
</dbReference>
<dbReference type="Gene3D" id="2.40.170.20">
    <property type="entry name" value="TonB-dependent receptor, beta-barrel domain"/>
    <property type="match status" value="1"/>
</dbReference>
<evidence type="ECO:0000256" key="7">
    <source>
        <dbReference type="PROSITE-ProRule" id="PRU01360"/>
    </source>
</evidence>
<evidence type="ECO:0000313" key="9">
    <source>
        <dbReference type="EMBL" id="GGH60506.1"/>
    </source>
</evidence>
<gene>
    <name evidence="9" type="ORF">GCM10011379_08440</name>
</gene>
<dbReference type="InterPro" id="IPR036942">
    <property type="entry name" value="Beta-barrel_TonB_sf"/>
</dbReference>
<dbReference type="InterPro" id="IPR023996">
    <property type="entry name" value="TonB-dep_OMP_SusC/RagA"/>
</dbReference>
<dbReference type="InterPro" id="IPR039426">
    <property type="entry name" value="TonB-dep_rcpt-like"/>
</dbReference>
<keyword evidence="2 7" id="KW-0813">Transport</keyword>
<dbReference type="InterPro" id="IPR008969">
    <property type="entry name" value="CarboxyPept-like_regulatory"/>
</dbReference>
<dbReference type="PROSITE" id="PS52016">
    <property type="entry name" value="TONB_DEPENDENT_REC_3"/>
    <property type="match status" value="1"/>
</dbReference>
<keyword evidence="4 7" id="KW-0812">Transmembrane</keyword>
<dbReference type="Proteomes" id="UP000627292">
    <property type="component" value="Unassembled WGS sequence"/>
</dbReference>
<keyword evidence="5 7" id="KW-0472">Membrane</keyword>
<organism evidence="9 10">
    <name type="scientific">Filimonas zeae</name>
    <dbReference type="NCBI Taxonomy" id="1737353"/>
    <lineage>
        <taxon>Bacteria</taxon>
        <taxon>Pseudomonadati</taxon>
        <taxon>Bacteroidota</taxon>
        <taxon>Chitinophagia</taxon>
        <taxon>Chitinophagales</taxon>
        <taxon>Chitinophagaceae</taxon>
        <taxon>Filimonas</taxon>
    </lineage>
</organism>
<dbReference type="NCBIfam" id="TIGR04056">
    <property type="entry name" value="OMP_RagA_SusC"/>
    <property type="match status" value="1"/>
</dbReference>
<name>A0A917ISJ4_9BACT</name>
<feature type="domain" description="TonB-dependent receptor plug" evidence="8">
    <location>
        <begin position="76"/>
        <end position="182"/>
    </location>
</feature>
<dbReference type="GO" id="GO:0009279">
    <property type="term" value="C:cell outer membrane"/>
    <property type="evidence" value="ECO:0007669"/>
    <property type="project" value="UniProtKB-SubCell"/>
</dbReference>
<evidence type="ECO:0000256" key="3">
    <source>
        <dbReference type="ARBA" id="ARBA00022452"/>
    </source>
</evidence>
<dbReference type="SUPFAM" id="SSF56935">
    <property type="entry name" value="Porins"/>
    <property type="match status" value="1"/>
</dbReference>
<sequence>MSGVSVKALNATRTVVTDGEGVFSLAVDSANVTIEFSYVGYDALQLPASNNMTAEMTAANKQLDEVVVIGYGTVKRKDLTGAVTTVKAADIVRTPTHNAVEAIQGRVPGVDITRSSGKAGSNSNIQIRGTRSFSGTNTPLYVIDGVQGANIDDLNPNDIESMDVLRDASSTAIYGSAGANGVIIVTTKKGKEGRAQVAYNGYYGINGLTPFPKGRTGADYIQLRREAWRTTGEWASPADDAKLFSGQEWSAVQAGQWVDWVDLLMRNGVQQSHNVSVAGGNDKTKAFLSAGYFNEKGRLLNDVMKRYTVRLNLDQKVNNWMKAGIQSQITIYDNNTRPDQLFKATGLTPLGVPYDAAGNINLRPISGAPNQINPLADNRGRNIYTDNAYTTNVLINPYLEINIMKGLTFRSVFGANLSNIRNGVYRDSSSYYHLDRSEKFADASIKSTAARQLTWDNIITWNKNFGDHSLTVTGVASMVHGVTDYVQANGQGATLVSFQQFYNLSAADAANQRVFSGYTKTDSRAYAARVNYGYKGKYLLTVTNRYDGNAKLSGKKWDNFPSVAAGWSLSQESFMEPLTSVFNQVKLRAGYGITGNSGIDAYGTQSLVIRSNNMSFGEVAAPYYLFSSTIGNPNLGWEKTATANLGIDFAFLKNRITASVDVYRARTYDVLILRRLPTFTGVGSASTPAQVYQNAGETVNKGLEVIINSQNIKGRDFQWNSTLSFSTNKERITKLIDGRDIIPSTGWETNSYLIGRPMKSFYSYRKLGIWQTGEKDAAAGYSFAGKAFQPGDIKLQDVTGNNIINDSDRTYLGSVVPKWSLGFQNTFSYKGFDLGIYMIVRWGQMINAEFMGRYNPDGAGNGLAFMDYWTPENPSNDFPRASKSPLNSYAGYQSLSFVDGSFMKIKNVTFGYTFPKNVTEKMRLGNLRVYATGSNLFTFTKSHLLRNYDPERGGATDDPLTRQFVFGLNVGF</sequence>
<dbReference type="Gene3D" id="2.170.130.10">
    <property type="entry name" value="TonB-dependent receptor, plug domain"/>
    <property type="match status" value="1"/>
</dbReference>
<dbReference type="AlphaFoldDB" id="A0A917ISJ4"/>
<evidence type="ECO:0000256" key="5">
    <source>
        <dbReference type="ARBA" id="ARBA00023136"/>
    </source>
</evidence>
<dbReference type="SUPFAM" id="SSF49464">
    <property type="entry name" value="Carboxypeptidase regulatory domain-like"/>
    <property type="match status" value="1"/>
</dbReference>
<reference evidence="9" key="2">
    <citation type="submission" date="2020-09" db="EMBL/GenBank/DDBJ databases">
        <authorList>
            <person name="Sun Q."/>
            <person name="Zhou Y."/>
        </authorList>
    </citation>
    <scope>NUCLEOTIDE SEQUENCE</scope>
    <source>
        <strain evidence="9">CGMCC 1.15290</strain>
    </source>
</reference>
<dbReference type="InterPro" id="IPR023997">
    <property type="entry name" value="TonB-dep_OMP_SusC/RagA_CS"/>
</dbReference>
<reference evidence="9" key="1">
    <citation type="journal article" date="2014" name="Int. J. Syst. Evol. Microbiol.">
        <title>Complete genome sequence of Corynebacterium casei LMG S-19264T (=DSM 44701T), isolated from a smear-ripened cheese.</title>
        <authorList>
            <consortium name="US DOE Joint Genome Institute (JGI-PGF)"/>
            <person name="Walter F."/>
            <person name="Albersmeier A."/>
            <person name="Kalinowski J."/>
            <person name="Ruckert C."/>
        </authorList>
    </citation>
    <scope>NUCLEOTIDE SEQUENCE</scope>
    <source>
        <strain evidence="9">CGMCC 1.15290</strain>
    </source>
</reference>
<comment type="subcellular location">
    <subcellularLocation>
        <location evidence="1 7">Cell outer membrane</location>
        <topology evidence="1 7">Multi-pass membrane protein</topology>
    </subcellularLocation>
</comment>
<dbReference type="InterPro" id="IPR012910">
    <property type="entry name" value="Plug_dom"/>
</dbReference>
<evidence type="ECO:0000259" key="8">
    <source>
        <dbReference type="Pfam" id="PF07715"/>
    </source>
</evidence>
<dbReference type="EMBL" id="BMIB01000001">
    <property type="protein sequence ID" value="GGH60506.1"/>
    <property type="molecule type" value="Genomic_DNA"/>
</dbReference>